<protein>
    <submittedName>
        <fullName evidence="1">Uncharacterized protein</fullName>
    </submittedName>
</protein>
<dbReference type="GeneID" id="107884683"/>
<keyword evidence="2" id="KW-1185">Reference proteome</keyword>
<evidence type="ECO:0000313" key="2">
    <source>
        <dbReference type="Proteomes" id="UP000007819"/>
    </source>
</evidence>
<organism evidence="1 2">
    <name type="scientific">Acyrthosiphon pisum</name>
    <name type="common">Pea aphid</name>
    <dbReference type="NCBI Taxonomy" id="7029"/>
    <lineage>
        <taxon>Eukaryota</taxon>
        <taxon>Metazoa</taxon>
        <taxon>Ecdysozoa</taxon>
        <taxon>Arthropoda</taxon>
        <taxon>Hexapoda</taxon>
        <taxon>Insecta</taxon>
        <taxon>Pterygota</taxon>
        <taxon>Neoptera</taxon>
        <taxon>Paraneoptera</taxon>
        <taxon>Hemiptera</taxon>
        <taxon>Sternorrhyncha</taxon>
        <taxon>Aphidomorpha</taxon>
        <taxon>Aphidoidea</taxon>
        <taxon>Aphididae</taxon>
        <taxon>Macrosiphini</taxon>
        <taxon>Acyrthosiphon</taxon>
    </lineage>
</organism>
<sequence>MSEQTPLSAAYPLTLQAVDFFEKLKDESINGPRHQYVRGDRICIECFRRHVQEANRKMNMPLNPYLLNRAIIPVTAFIHAVIDNPNAERSVCIEVGEILEDVIGRWIISVDHLFEE</sequence>
<proteinExistence type="predicted"/>
<dbReference type="RefSeq" id="XP_016662848.1">
    <property type="nucleotide sequence ID" value="XM_016807359.2"/>
</dbReference>
<reference evidence="1" key="2">
    <citation type="submission" date="2022-06" db="UniProtKB">
        <authorList>
            <consortium name="EnsemblMetazoa"/>
        </authorList>
    </citation>
    <scope>IDENTIFICATION</scope>
</reference>
<dbReference type="AlphaFoldDB" id="A0A8R2D6J8"/>
<name>A0A8R2D6J8_ACYPI</name>
<dbReference type="OrthoDB" id="10368255at2759"/>
<dbReference type="Proteomes" id="UP000007819">
    <property type="component" value="Chromosome X"/>
</dbReference>
<dbReference type="EnsemblMetazoa" id="XM_016807359.2">
    <property type="protein sequence ID" value="XP_016662848.1"/>
    <property type="gene ID" value="LOC107884683"/>
</dbReference>
<dbReference type="KEGG" id="api:107884683"/>
<evidence type="ECO:0000313" key="1">
    <source>
        <dbReference type="EnsemblMetazoa" id="XP_016662848.1"/>
    </source>
</evidence>
<reference evidence="2" key="1">
    <citation type="submission" date="2010-06" db="EMBL/GenBank/DDBJ databases">
        <authorList>
            <person name="Jiang H."/>
            <person name="Abraham K."/>
            <person name="Ali S."/>
            <person name="Alsbrooks S.L."/>
            <person name="Anim B.N."/>
            <person name="Anosike U.S."/>
            <person name="Attaway T."/>
            <person name="Bandaranaike D.P."/>
            <person name="Battles P.K."/>
            <person name="Bell S.N."/>
            <person name="Bell A.V."/>
            <person name="Beltran B."/>
            <person name="Bickham C."/>
            <person name="Bustamante Y."/>
            <person name="Caleb T."/>
            <person name="Canada A."/>
            <person name="Cardenas V."/>
            <person name="Carter K."/>
            <person name="Chacko J."/>
            <person name="Chandrabose M.N."/>
            <person name="Chavez D."/>
            <person name="Chavez A."/>
            <person name="Chen L."/>
            <person name="Chu H.-S."/>
            <person name="Claassen K.J."/>
            <person name="Cockrell R."/>
            <person name="Collins M."/>
            <person name="Cooper J.A."/>
            <person name="Cree A."/>
            <person name="Curry S.M."/>
            <person name="Da Y."/>
            <person name="Dao M.D."/>
            <person name="Das B."/>
            <person name="Davila M.-L."/>
            <person name="Davy-Carroll L."/>
            <person name="Denson S."/>
            <person name="Dinh H."/>
            <person name="Ebong V.E."/>
            <person name="Edwards J.R."/>
            <person name="Egan A."/>
            <person name="El-Daye J."/>
            <person name="Escobedo L."/>
            <person name="Fernandez S."/>
            <person name="Fernando P.R."/>
            <person name="Flagg N."/>
            <person name="Forbes L.D."/>
            <person name="Fowler R.G."/>
            <person name="Fu Q."/>
            <person name="Gabisi R.A."/>
            <person name="Ganer J."/>
            <person name="Garbino Pronczuk A."/>
            <person name="Garcia R.M."/>
            <person name="Garner T."/>
            <person name="Garrett T.E."/>
            <person name="Gonzalez D.A."/>
            <person name="Hamid H."/>
            <person name="Hawkins E.S."/>
            <person name="Hirani K."/>
            <person name="Hogues M.E."/>
            <person name="Hollins B."/>
            <person name="Hsiao C.-H."/>
            <person name="Jabil R."/>
            <person name="James M.L."/>
            <person name="Jhangiani S.N."/>
            <person name="Johnson B."/>
            <person name="Johnson Q."/>
            <person name="Joshi V."/>
            <person name="Kalu J.B."/>
            <person name="Kam C."/>
            <person name="Kashfia A."/>
            <person name="Keebler J."/>
            <person name="Kisamo H."/>
            <person name="Kovar C.L."/>
            <person name="Lago L.A."/>
            <person name="Lai C.-Y."/>
            <person name="Laidlaw J."/>
            <person name="Lara F."/>
            <person name="Le T.-K."/>
            <person name="Lee S.L."/>
            <person name="Legall F.H."/>
            <person name="Lemon S.J."/>
            <person name="Lewis L.R."/>
            <person name="Li B."/>
            <person name="Liu Y."/>
            <person name="Liu Y.-S."/>
            <person name="Lopez J."/>
            <person name="Lozado R.J."/>
            <person name="Lu J."/>
            <person name="Madu R.C."/>
            <person name="Maheshwari M."/>
            <person name="Maheshwari R."/>
            <person name="Malloy K."/>
            <person name="Martinez E."/>
            <person name="Mathew T."/>
            <person name="Mercado I.C."/>
            <person name="Mercado C."/>
            <person name="Meyer B."/>
            <person name="Montgomery K."/>
            <person name="Morgan M.B."/>
            <person name="Munidasa M."/>
            <person name="Nazareth L.V."/>
            <person name="Nelson J."/>
            <person name="Ng B.M."/>
            <person name="Nguyen N.B."/>
            <person name="Nguyen P.Q."/>
            <person name="Nguyen T."/>
            <person name="Obregon M."/>
            <person name="Okwuonu G.O."/>
            <person name="Onwere C.G."/>
            <person name="Orozco G."/>
            <person name="Parra A."/>
            <person name="Patel S."/>
            <person name="Patil S."/>
            <person name="Perez A."/>
            <person name="Perez Y."/>
            <person name="Pham C."/>
            <person name="Primus E.L."/>
            <person name="Pu L.-L."/>
            <person name="Puazo M."/>
            <person name="Qin X."/>
            <person name="Quiroz J.B."/>
            <person name="Reese J."/>
            <person name="Richards S."/>
            <person name="Rives C.M."/>
            <person name="Robberts R."/>
            <person name="Ruiz S.J."/>
            <person name="Ruiz M.J."/>
            <person name="Santibanez J."/>
            <person name="Schneider B.W."/>
            <person name="Sisson I."/>
            <person name="Smith M."/>
            <person name="Sodergren E."/>
            <person name="Song X.-Z."/>
            <person name="Song B.B."/>
            <person name="Summersgill H."/>
            <person name="Thelus R."/>
            <person name="Thornton R.D."/>
            <person name="Trejos Z.Y."/>
            <person name="Usmani K."/>
            <person name="Vattathil S."/>
            <person name="Villasana D."/>
            <person name="Walker D.L."/>
            <person name="Wang S."/>
            <person name="Wang K."/>
            <person name="White C.S."/>
            <person name="Williams A.C."/>
            <person name="Williamson J."/>
            <person name="Wilson K."/>
            <person name="Woghiren I.O."/>
            <person name="Woodworth J.R."/>
            <person name="Worley K.C."/>
            <person name="Wright R.A."/>
            <person name="Wu W."/>
            <person name="Young L."/>
            <person name="Zhang L."/>
            <person name="Zhang J."/>
            <person name="Zhu Y."/>
            <person name="Muzny D.M."/>
            <person name="Weinstock G."/>
            <person name="Gibbs R.A."/>
        </authorList>
    </citation>
    <scope>NUCLEOTIDE SEQUENCE [LARGE SCALE GENOMIC DNA]</scope>
    <source>
        <strain evidence="2">LSR1</strain>
    </source>
</reference>
<accession>A0A8R2D6J8</accession>